<dbReference type="GO" id="GO:0055052">
    <property type="term" value="C:ATP-binding cassette (ABC) transporter complex, substrate-binding subunit-containing"/>
    <property type="evidence" value="ECO:0007669"/>
    <property type="project" value="TreeGrafter"/>
</dbReference>
<feature type="compositionally biased region" description="Low complexity" evidence="6">
    <location>
        <begin position="32"/>
        <end position="43"/>
    </location>
</feature>
<evidence type="ECO:0000313" key="8">
    <source>
        <dbReference type="Proteomes" id="UP000032633"/>
    </source>
</evidence>
<evidence type="ECO:0000256" key="6">
    <source>
        <dbReference type="SAM" id="MobiDB-lite"/>
    </source>
</evidence>
<feature type="chain" id="PRO_5013426674" description="Maltodextrin-binding protein" evidence="5">
    <location>
        <begin position="21"/>
        <end position="433"/>
    </location>
</feature>
<dbReference type="Proteomes" id="UP000032633">
    <property type="component" value="Chromosome"/>
</dbReference>
<proteinExistence type="inferred from homology"/>
<dbReference type="PROSITE" id="PS51257">
    <property type="entry name" value="PROKAR_LIPOPROTEIN"/>
    <property type="match status" value="1"/>
</dbReference>
<feature type="region of interest" description="Disordered" evidence="6">
    <location>
        <begin position="28"/>
        <end position="51"/>
    </location>
</feature>
<dbReference type="AlphaFoldDB" id="A0A0D5NEY5"/>
<evidence type="ECO:0000256" key="2">
    <source>
        <dbReference type="ARBA" id="ARBA00022448"/>
    </source>
</evidence>
<dbReference type="GO" id="GO:1901982">
    <property type="term" value="F:maltose binding"/>
    <property type="evidence" value="ECO:0007669"/>
    <property type="project" value="TreeGrafter"/>
</dbReference>
<protein>
    <recommendedName>
        <fullName evidence="5">Maltodextrin-binding protein</fullName>
    </recommendedName>
</protein>
<dbReference type="GO" id="GO:0015144">
    <property type="term" value="F:carbohydrate transmembrane transporter activity"/>
    <property type="evidence" value="ECO:0007669"/>
    <property type="project" value="InterPro"/>
</dbReference>
<reference evidence="7 8" key="1">
    <citation type="journal article" date="2015" name="J. Biotechnol.">
        <title>Complete genome sequence of Paenibacillus beijingensis 7188(T) (=DSM 24997(T)), a novel rhizobacterium from jujube garden soil.</title>
        <authorList>
            <person name="Kwak Y."/>
            <person name="Shin J.H."/>
        </authorList>
    </citation>
    <scope>NUCLEOTIDE SEQUENCE [LARGE SCALE GENOMIC DNA]</scope>
    <source>
        <strain evidence="7 8">DSM 24997</strain>
    </source>
</reference>
<dbReference type="SUPFAM" id="SSF53850">
    <property type="entry name" value="Periplasmic binding protein-like II"/>
    <property type="match status" value="1"/>
</dbReference>
<keyword evidence="4 5" id="KW-0732">Signal</keyword>
<dbReference type="HOGENOM" id="CLU_031285_17_2_9"/>
<keyword evidence="5" id="KW-1003">Cell membrane</keyword>
<dbReference type="InterPro" id="IPR006059">
    <property type="entry name" value="SBP"/>
</dbReference>
<organism evidence="7 8">
    <name type="scientific">Paenibacillus beijingensis</name>
    <dbReference type="NCBI Taxonomy" id="1126833"/>
    <lineage>
        <taxon>Bacteria</taxon>
        <taxon>Bacillati</taxon>
        <taxon>Bacillota</taxon>
        <taxon>Bacilli</taxon>
        <taxon>Bacillales</taxon>
        <taxon>Paenibacillaceae</taxon>
        <taxon>Paenibacillus</taxon>
    </lineage>
</organism>
<name>A0A0D5NEY5_9BACL</name>
<keyword evidence="8" id="KW-1185">Reference proteome</keyword>
<dbReference type="KEGG" id="pbj:VN24_01505"/>
<evidence type="ECO:0000256" key="5">
    <source>
        <dbReference type="RuleBase" id="RU365005"/>
    </source>
</evidence>
<comment type="similarity">
    <text evidence="1 5">Belongs to the bacterial solute-binding protein 1 family.</text>
</comment>
<accession>A0A0D5NEY5</accession>
<dbReference type="Gene3D" id="3.40.190.10">
    <property type="entry name" value="Periplasmic binding protein-like II"/>
    <property type="match status" value="2"/>
</dbReference>
<keyword evidence="2 5" id="KW-0813">Transport</keyword>
<comment type="subcellular location">
    <subcellularLocation>
        <location evidence="5">Cell membrane</location>
        <topology evidence="5">Lipid-anchor</topology>
    </subcellularLocation>
</comment>
<dbReference type="PANTHER" id="PTHR30061:SF50">
    <property type="entry name" value="MALTOSE_MALTODEXTRIN-BINDING PERIPLASMIC PROTEIN"/>
    <property type="match status" value="1"/>
</dbReference>
<evidence type="ECO:0000256" key="4">
    <source>
        <dbReference type="ARBA" id="ARBA00022729"/>
    </source>
</evidence>
<dbReference type="STRING" id="1126833.VN24_01505"/>
<evidence type="ECO:0000313" key="7">
    <source>
        <dbReference type="EMBL" id="AJY73542.1"/>
    </source>
</evidence>
<dbReference type="GO" id="GO:0042956">
    <property type="term" value="P:maltodextrin transmembrane transport"/>
    <property type="evidence" value="ECO:0007669"/>
    <property type="project" value="TreeGrafter"/>
</dbReference>
<keyword evidence="5" id="KW-0449">Lipoprotein</keyword>
<evidence type="ECO:0000256" key="3">
    <source>
        <dbReference type="ARBA" id="ARBA00022597"/>
    </source>
</evidence>
<sequence>MKLQKMMVALTALVMVFSLAACSQGQESNEPAAEGQQQANAGGSTAAAEEEFKPEEGAKLLVWDAGEQKDFIAEIGKSFKEKYGVEITFADVGADKSMGQMVTDGPAGVGADVFTAVHDRTGSGAQAGIILPNDQFEEETKAESYDTAIQAVSHEDILYGYPRAVETTAVFYNKDLVSQPPATWEEVVTFAKQFNDVKNNKFAYMWDAGSSYFNYGIFGGFGAYLFGANGTDATDIGMNKPEAIEAAKFYQSLTEILPLKSSDINGDIRKSLFAEGKLAMNVSGPWDTGSLKESVKNLGVVPYPALPNGQPMKPFSGVKALYVSAYTKYPNAAKLFARELASAENQKLQYEKFGLLPANKVLAEDAAIKSDPIATGFLKQFENSVPMPSIPEMAQFWAPMDSTLASMWNDKADPQQAMDYMVKQMKDSIASGK</sequence>
<dbReference type="RefSeq" id="WP_045668977.1">
    <property type="nucleotide sequence ID" value="NZ_CP011058.1"/>
</dbReference>
<evidence type="ECO:0000256" key="1">
    <source>
        <dbReference type="ARBA" id="ARBA00008520"/>
    </source>
</evidence>
<dbReference type="Pfam" id="PF13416">
    <property type="entry name" value="SBP_bac_8"/>
    <property type="match status" value="1"/>
</dbReference>
<dbReference type="GO" id="GO:0015768">
    <property type="term" value="P:maltose transport"/>
    <property type="evidence" value="ECO:0007669"/>
    <property type="project" value="TreeGrafter"/>
</dbReference>
<dbReference type="PATRIC" id="fig|1126833.4.peg.336"/>
<keyword evidence="3 5" id="KW-0762">Sugar transport</keyword>
<gene>
    <name evidence="7" type="ORF">VN24_01505</name>
</gene>
<reference evidence="8" key="2">
    <citation type="submission" date="2015-03" db="EMBL/GenBank/DDBJ databases">
        <title>Genome sequence of Paenibacillus beijingensis strain DSM 24997T.</title>
        <authorList>
            <person name="Kwak Y."/>
            <person name="Shin J.-H."/>
        </authorList>
    </citation>
    <scope>NUCLEOTIDE SEQUENCE [LARGE SCALE GENOMIC DNA]</scope>
    <source>
        <strain evidence="8">DSM 24997</strain>
    </source>
</reference>
<dbReference type="EMBL" id="CP011058">
    <property type="protein sequence ID" value="AJY73542.1"/>
    <property type="molecule type" value="Genomic_DNA"/>
</dbReference>
<keyword evidence="5" id="KW-0472">Membrane</keyword>
<dbReference type="CDD" id="cd13586">
    <property type="entry name" value="PBP2_Maltose_binding_like"/>
    <property type="match status" value="1"/>
</dbReference>
<dbReference type="PRINTS" id="PR00181">
    <property type="entry name" value="MALTOSEBP"/>
</dbReference>
<dbReference type="InterPro" id="IPR006060">
    <property type="entry name" value="Maltose/Cyclodextrin-bd"/>
</dbReference>
<dbReference type="PANTHER" id="PTHR30061">
    <property type="entry name" value="MALTOSE-BINDING PERIPLASMIC PROTEIN"/>
    <property type="match status" value="1"/>
</dbReference>
<feature type="signal peptide" evidence="5">
    <location>
        <begin position="1"/>
        <end position="20"/>
    </location>
</feature>